<feature type="signal peptide" evidence="1">
    <location>
        <begin position="1"/>
        <end position="20"/>
    </location>
</feature>
<feature type="chain" id="PRO_5038813692" evidence="1">
    <location>
        <begin position="21"/>
        <end position="128"/>
    </location>
</feature>
<dbReference type="Gene3D" id="2.160.10.10">
    <property type="entry name" value="Hexapeptide repeat proteins"/>
    <property type="match status" value="1"/>
</dbReference>
<dbReference type="PROSITE" id="PS51257">
    <property type="entry name" value="PROKAR_LIPOPROTEIN"/>
    <property type="match status" value="1"/>
</dbReference>
<dbReference type="SUPFAM" id="SSF51161">
    <property type="entry name" value="Trimeric LpxA-like enzymes"/>
    <property type="match status" value="1"/>
</dbReference>
<dbReference type="OrthoDB" id="2643438at2"/>
<dbReference type="PROSITE" id="PS51318">
    <property type="entry name" value="TAT"/>
    <property type="match status" value="1"/>
</dbReference>
<evidence type="ECO:0000313" key="2">
    <source>
        <dbReference type="EMBL" id="AJI78359.1"/>
    </source>
</evidence>
<dbReference type="KEGG" id="csx:CSING_04065"/>
<dbReference type="EMBL" id="CP010827">
    <property type="protein sequence ID" value="AJI78359.1"/>
    <property type="molecule type" value="Genomic_DNA"/>
</dbReference>
<evidence type="ECO:0000256" key="1">
    <source>
        <dbReference type="SAM" id="SignalP"/>
    </source>
</evidence>
<dbReference type="HOGENOM" id="CLU_1955907_0_0_11"/>
<accession>A0A0B6EZG6</accession>
<reference evidence="2 3" key="1">
    <citation type="journal article" date="2015" name="Genome Announc.">
        <title>Complete Genome Sequence and Annotation of Corynebacterium singulare DSM 44357, Isolated from a Human Semen Specimen.</title>
        <authorList>
            <person name="Merten M."/>
            <person name="Brinkrolf K."/>
            <person name="Albersmeier A."/>
            <person name="Kutter Y."/>
            <person name="Ruckert C."/>
            <person name="Tauch A."/>
        </authorList>
    </citation>
    <scope>NUCLEOTIDE SEQUENCE [LARGE SCALE GENOMIC DNA]</scope>
    <source>
        <strain evidence="2">IBS B52218</strain>
    </source>
</reference>
<keyword evidence="1" id="KW-0732">Signal</keyword>
<dbReference type="InterPro" id="IPR006311">
    <property type="entry name" value="TAT_signal"/>
</dbReference>
<dbReference type="AlphaFoldDB" id="A0A0B6EZG6"/>
<gene>
    <name evidence="2" type="ORF">CSING_04065</name>
</gene>
<dbReference type="Proteomes" id="UP000031890">
    <property type="component" value="Chromosome"/>
</dbReference>
<dbReference type="RefSeq" id="WP_042529898.1">
    <property type="nucleotide sequence ID" value="NZ_CP010827.1"/>
</dbReference>
<organism evidence="2 3">
    <name type="scientific">Corynebacterium singulare</name>
    <dbReference type="NCBI Taxonomy" id="161899"/>
    <lineage>
        <taxon>Bacteria</taxon>
        <taxon>Bacillati</taxon>
        <taxon>Actinomycetota</taxon>
        <taxon>Actinomycetes</taxon>
        <taxon>Mycobacteriales</taxon>
        <taxon>Corynebacteriaceae</taxon>
        <taxon>Corynebacterium</taxon>
    </lineage>
</organism>
<proteinExistence type="predicted"/>
<evidence type="ECO:0000313" key="3">
    <source>
        <dbReference type="Proteomes" id="UP000031890"/>
    </source>
</evidence>
<sequence length="128" mass="13363">MFRNNSLTRRAAMKTAAVLAASTLVLSGCSRGEDSSASNIEGNGNERIAAVGLGDSDILLALGIQPVWQQHAHRENVVINSGARFQDQGGIHKGEHAVVAAGTVVTKDVALRTIAGGVSARYLRDIEG</sequence>
<dbReference type="InterPro" id="IPR011004">
    <property type="entry name" value="Trimer_LpxA-like_sf"/>
</dbReference>
<protein>
    <submittedName>
        <fullName evidence="2">Uncharacterized protein</fullName>
    </submittedName>
</protein>
<name>A0A0B6EZG6_9CORY</name>